<dbReference type="PROSITE" id="PS51257">
    <property type="entry name" value="PROKAR_LIPOPROTEIN"/>
    <property type="match status" value="1"/>
</dbReference>
<accession>A0A5J6SIG9</accession>
<gene>
    <name evidence="1" type="ORF">PB01_02440</name>
</gene>
<dbReference type="RefSeq" id="WP_151698704.1">
    <property type="nucleotide sequence ID" value="NZ_CP031223.1"/>
</dbReference>
<proteinExistence type="predicted"/>
<organism evidence="1 2">
    <name type="scientific">Psychrobacillus glaciei</name>
    <dbReference type="NCBI Taxonomy" id="2283160"/>
    <lineage>
        <taxon>Bacteria</taxon>
        <taxon>Bacillati</taxon>
        <taxon>Bacillota</taxon>
        <taxon>Bacilli</taxon>
        <taxon>Bacillales</taxon>
        <taxon>Bacillaceae</taxon>
        <taxon>Psychrobacillus</taxon>
    </lineage>
</organism>
<name>A0A5J6SIG9_9BACI</name>
<evidence type="ECO:0008006" key="3">
    <source>
        <dbReference type="Google" id="ProtNLM"/>
    </source>
</evidence>
<keyword evidence="2" id="KW-1185">Reference proteome</keyword>
<dbReference type="KEGG" id="psyo:PB01_02440"/>
<protein>
    <recommendedName>
        <fullName evidence="3">DUF4367 domain-containing protein</fullName>
    </recommendedName>
</protein>
<dbReference type="EMBL" id="CP031223">
    <property type="protein sequence ID" value="QFF97760.1"/>
    <property type="molecule type" value="Genomic_DNA"/>
</dbReference>
<dbReference type="OrthoDB" id="2453111at2"/>
<reference evidence="1 2" key="1">
    <citation type="submission" date="2018-07" db="EMBL/GenBank/DDBJ databases">
        <title>Complete genome sequence of Psychrobacillus sp. PB01, isolated from iceberg, and comparative genome analysis of Psychrobacillus strains.</title>
        <authorList>
            <person name="Lee P.C."/>
        </authorList>
    </citation>
    <scope>NUCLEOTIDE SEQUENCE [LARGE SCALE GENOMIC DNA]</scope>
    <source>
        <strain evidence="1 2">PB01</strain>
    </source>
</reference>
<evidence type="ECO:0000313" key="2">
    <source>
        <dbReference type="Proteomes" id="UP000325517"/>
    </source>
</evidence>
<dbReference type="Proteomes" id="UP000325517">
    <property type="component" value="Chromosome"/>
</dbReference>
<evidence type="ECO:0000313" key="1">
    <source>
        <dbReference type="EMBL" id="QFF97760.1"/>
    </source>
</evidence>
<dbReference type="AlphaFoldDB" id="A0A5J6SIG9"/>
<sequence length="166" mass="18406">MKNFFLISSLILLVGCSDKLDTSQLTNKQDNKNSSIKFYAAPSAKVAIEALPYEVTLPSKLPFDSDEFNSLGITDIGGQGLNADAQFMASDKKNNQLLLSTSTGTVEYPKKNPEEITLKSGYKAYYTEPESLDVIVDNVTYSFTLIMPEQDDEYLKQALIKLAEQL</sequence>